<dbReference type="PANTHER" id="PTHR13887">
    <property type="entry name" value="GLUTATHIONE S-TRANSFERASE KAPPA"/>
    <property type="match status" value="1"/>
</dbReference>
<evidence type="ECO:0000313" key="2">
    <source>
        <dbReference type="EMBL" id="EFH13277.1"/>
    </source>
</evidence>
<evidence type="ECO:0000259" key="1">
    <source>
        <dbReference type="Pfam" id="PF01323"/>
    </source>
</evidence>
<dbReference type="HOGENOM" id="CLU_097497_0_0_5"/>
<comment type="caution">
    <text evidence="2">The sequence shown here is derived from an EMBL/GenBank/DDBJ whole genome shotgun (WGS) entry which is preliminary data.</text>
</comment>
<organism evidence="2 3">
    <name type="scientific">Pseudoroseomonas cervicalis ATCC 49957</name>
    <dbReference type="NCBI Taxonomy" id="525371"/>
    <lineage>
        <taxon>Bacteria</taxon>
        <taxon>Pseudomonadati</taxon>
        <taxon>Pseudomonadota</taxon>
        <taxon>Alphaproteobacteria</taxon>
        <taxon>Acetobacterales</taxon>
        <taxon>Roseomonadaceae</taxon>
        <taxon>Roseomonas</taxon>
    </lineage>
</organism>
<dbReference type="RefSeq" id="WP_007003556.1">
    <property type="nucleotide sequence ID" value="NZ_GG770778.1"/>
</dbReference>
<keyword evidence="3" id="KW-1185">Reference proteome</keyword>
<dbReference type="InterPro" id="IPR036249">
    <property type="entry name" value="Thioredoxin-like_sf"/>
</dbReference>
<dbReference type="Gene3D" id="3.40.30.10">
    <property type="entry name" value="Glutaredoxin"/>
    <property type="match status" value="1"/>
</dbReference>
<proteinExistence type="predicted"/>
<reference evidence="2 3" key="1">
    <citation type="submission" date="2010-04" db="EMBL/GenBank/DDBJ databases">
        <authorList>
            <person name="Qin X."/>
            <person name="Bachman B."/>
            <person name="Battles P."/>
            <person name="Bell A."/>
            <person name="Bess C."/>
            <person name="Bickham C."/>
            <person name="Chaboub L."/>
            <person name="Chen D."/>
            <person name="Coyle M."/>
            <person name="Deiros D.R."/>
            <person name="Dinh H."/>
            <person name="Forbes L."/>
            <person name="Fowler G."/>
            <person name="Francisco L."/>
            <person name="Fu Q."/>
            <person name="Gubbala S."/>
            <person name="Hale W."/>
            <person name="Han Y."/>
            <person name="Hemphill L."/>
            <person name="Highlander S.K."/>
            <person name="Hirani K."/>
            <person name="Hogues M."/>
            <person name="Jackson L."/>
            <person name="Jakkamsetti A."/>
            <person name="Javaid M."/>
            <person name="Jiang H."/>
            <person name="Korchina V."/>
            <person name="Kovar C."/>
            <person name="Lara F."/>
            <person name="Lee S."/>
            <person name="Mata R."/>
            <person name="Mathew T."/>
            <person name="Moen C."/>
            <person name="Morales K."/>
            <person name="Munidasa M."/>
            <person name="Nazareth L."/>
            <person name="Ngo R."/>
            <person name="Nguyen L."/>
            <person name="Okwuonu G."/>
            <person name="Ongeri F."/>
            <person name="Patil S."/>
            <person name="Petrosino J."/>
            <person name="Pham C."/>
            <person name="Pham P."/>
            <person name="Pu L.-L."/>
            <person name="Puazo M."/>
            <person name="Raj R."/>
            <person name="Reid J."/>
            <person name="Rouhana J."/>
            <person name="Saada N."/>
            <person name="Shang Y."/>
            <person name="Simmons D."/>
            <person name="Thornton R."/>
            <person name="Warren J."/>
            <person name="Weissenberger G."/>
            <person name="Zhang J."/>
            <person name="Zhang L."/>
            <person name="Zhou C."/>
            <person name="Zhu D."/>
            <person name="Muzny D."/>
            <person name="Worley K."/>
            <person name="Gibbs R."/>
        </authorList>
    </citation>
    <scope>NUCLEOTIDE SEQUENCE [LARGE SCALE GENOMIC DNA]</scope>
    <source>
        <strain evidence="2 3">ATCC 49957</strain>
    </source>
</reference>
<dbReference type="Proteomes" id="UP000005324">
    <property type="component" value="Unassembled WGS sequence"/>
</dbReference>
<dbReference type="CDD" id="cd03025">
    <property type="entry name" value="DsbA_FrnE_like"/>
    <property type="match status" value="1"/>
</dbReference>
<sequence length="200" mass="21431">MPILHYIHDPLCGWCYAASPLVEAAAAAGIAVRLHGGGLWDSPTALPPAKRAMIAQADARIAAMTGQPFGEAYLQGLLRDPATRFHSRPTIAALLAVPEAQALPMLRAIQRAHYVEGQRVIETPVLARLAEGLGVAPAEFLPALEAAPVDRHIETTRGLMQRIGAGGFPTFLVERDGVARPLPHQDCYGNPALFVQRILN</sequence>
<dbReference type="PANTHER" id="PTHR13887:SF51">
    <property type="entry name" value="DSBA FAMILY PROTEIN"/>
    <property type="match status" value="1"/>
</dbReference>
<accession>D5RHD7</accession>
<dbReference type="AlphaFoldDB" id="D5RHD7"/>
<evidence type="ECO:0000313" key="3">
    <source>
        <dbReference type="Proteomes" id="UP000005324"/>
    </source>
</evidence>
<dbReference type="Pfam" id="PF01323">
    <property type="entry name" value="DSBA"/>
    <property type="match status" value="1"/>
</dbReference>
<feature type="domain" description="DSBA-like thioredoxin" evidence="1">
    <location>
        <begin position="9"/>
        <end position="175"/>
    </location>
</feature>
<protein>
    <recommendedName>
        <fullName evidence="1">DSBA-like thioredoxin domain-containing protein</fullName>
    </recommendedName>
</protein>
<name>D5RHD7_9PROT</name>
<dbReference type="SUPFAM" id="SSF52833">
    <property type="entry name" value="Thioredoxin-like"/>
    <property type="match status" value="1"/>
</dbReference>
<dbReference type="GO" id="GO:0016491">
    <property type="term" value="F:oxidoreductase activity"/>
    <property type="evidence" value="ECO:0007669"/>
    <property type="project" value="InterPro"/>
</dbReference>
<gene>
    <name evidence="2" type="ORF">HMPREF0731_0496</name>
</gene>
<dbReference type="InterPro" id="IPR001853">
    <property type="entry name" value="DSBA-like_thioredoxin_dom"/>
</dbReference>
<dbReference type="EMBL" id="ADVL01000098">
    <property type="protein sequence ID" value="EFH13277.1"/>
    <property type="molecule type" value="Genomic_DNA"/>
</dbReference>
<dbReference type="OrthoDB" id="9813770at2"/>